<comment type="similarity">
    <text evidence="2">Belongs to the D-isomer specific 2-hydroxyacid dehydrogenase family.</text>
</comment>
<dbReference type="Proteomes" id="UP000001847">
    <property type="component" value="Chromosome I"/>
</dbReference>
<dbReference type="Pfam" id="PF00389">
    <property type="entry name" value="2-Hacid_dh"/>
    <property type="match status" value="1"/>
</dbReference>
<dbReference type="GO" id="GO:0004617">
    <property type="term" value="F:phosphoglycerate dehydrogenase activity"/>
    <property type="evidence" value="ECO:0007669"/>
    <property type="project" value="UniProtKB-EC"/>
</dbReference>
<dbReference type="AlphaFoldDB" id="B0SSL7"/>
<dbReference type="STRING" id="456481.LEPBI_I2005"/>
<dbReference type="InterPro" id="IPR029752">
    <property type="entry name" value="D-isomer_DH_CS1"/>
</dbReference>
<dbReference type="CDD" id="cd12172">
    <property type="entry name" value="PGDH_like_2"/>
    <property type="match status" value="1"/>
</dbReference>
<dbReference type="GO" id="GO:0016618">
    <property type="term" value="F:hydroxypyruvate reductase [NAD(P)H] activity"/>
    <property type="evidence" value="ECO:0007669"/>
    <property type="project" value="TreeGrafter"/>
</dbReference>
<dbReference type="InterPro" id="IPR006139">
    <property type="entry name" value="D-isomer_2_OHA_DH_cat_dom"/>
</dbReference>
<reference evidence="5 6" key="1">
    <citation type="journal article" date="2008" name="PLoS ONE">
        <title>Genome sequence of the saprophyte Leptospira biflexa provides insights into the evolution of Leptospira and the pathogenesis of leptospirosis.</title>
        <authorList>
            <person name="Picardeau M."/>
            <person name="Bulach D.M."/>
            <person name="Bouchier C."/>
            <person name="Zuerner R.L."/>
            <person name="Zidane N."/>
            <person name="Wilson P.J."/>
            <person name="Creno S."/>
            <person name="Kuczek E.S."/>
            <person name="Bommezzadri S."/>
            <person name="Davis J.C."/>
            <person name="McGrath A."/>
            <person name="Johnson M.J."/>
            <person name="Boursaux-Eude C."/>
            <person name="Seemann T."/>
            <person name="Rouy Z."/>
            <person name="Coppel R.L."/>
            <person name="Rood J.I."/>
            <person name="Lajus A."/>
            <person name="Davies J.K."/>
            <person name="Medigue C."/>
            <person name="Adler B."/>
        </authorList>
    </citation>
    <scope>NUCLEOTIDE SEQUENCE [LARGE SCALE GENOMIC DNA]</scope>
    <source>
        <strain evidence="6">Patoc 1 / ATCC 23582 / Paris</strain>
    </source>
</reference>
<organism evidence="5 6">
    <name type="scientific">Leptospira biflexa serovar Patoc (strain Patoc 1 / ATCC 23582 / Paris)</name>
    <dbReference type="NCBI Taxonomy" id="456481"/>
    <lineage>
        <taxon>Bacteria</taxon>
        <taxon>Pseudomonadati</taxon>
        <taxon>Spirochaetota</taxon>
        <taxon>Spirochaetia</taxon>
        <taxon>Leptospirales</taxon>
        <taxon>Leptospiraceae</taxon>
        <taxon>Leptospira</taxon>
    </lineage>
</organism>
<dbReference type="RefSeq" id="WP_012388977.1">
    <property type="nucleotide sequence ID" value="NC_010602.1"/>
</dbReference>
<dbReference type="Pfam" id="PF02826">
    <property type="entry name" value="2-Hacid_dh_C"/>
    <property type="match status" value="1"/>
</dbReference>
<evidence type="ECO:0000256" key="2">
    <source>
        <dbReference type="RuleBase" id="RU003719"/>
    </source>
</evidence>
<dbReference type="PANTHER" id="PTHR10996:SF283">
    <property type="entry name" value="GLYOXYLATE_HYDROXYPYRUVATE REDUCTASE B"/>
    <property type="match status" value="1"/>
</dbReference>
<dbReference type="KEGG" id="lbi:LEPBI_I2005"/>
<feature type="domain" description="D-isomer specific 2-hydroxyacid dehydrogenase catalytic" evidence="3">
    <location>
        <begin position="15"/>
        <end position="318"/>
    </location>
</feature>
<evidence type="ECO:0000259" key="3">
    <source>
        <dbReference type="Pfam" id="PF00389"/>
    </source>
</evidence>
<dbReference type="InterPro" id="IPR050223">
    <property type="entry name" value="D-isomer_2-hydroxyacid_DH"/>
</dbReference>
<dbReference type="InterPro" id="IPR006140">
    <property type="entry name" value="D-isomer_DH_NAD-bd"/>
</dbReference>
<protein>
    <submittedName>
        <fullName evidence="5">D-3-phosphoglycerate dehydrogenase (PGDH)</fullName>
        <ecNumber evidence="5">1.1.1.95</ecNumber>
    </submittedName>
</protein>
<keyword evidence="1 2" id="KW-0560">Oxidoreductase</keyword>
<evidence type="ECO:0000313" key="5">
    <source>
        <dbReference type="EMBL" id="ABZ98107.1"/>
    </source>
</evidence>
<dbReference type="Gene3D" id="3.40.50.720">
    <property type="entry name" value="NAD(P)-binding Rossmann-like Domain"/>
    <property type="match status" value="2"/>
</dbReference>
<dbReference type="GO" id="GO:0051287">
    <property type="term" value="F:NAD binding"/>
    <property type="evidence" value="ECO:0007669"/>
    <property type="project" value="InterPro"/>
</dbReference>
<dbReference type="EC" id="1.1.1.95" evidence="5"/>
<name>B0SSL7_LEPBP</name>
<proteinExistence type="inferred from homology"/>
<sequence length="328" mass="37070">MNIFISTYPFGKYDPRPIDLLRKSGIRFTINPLGRKLTAEEILEFAKDSDGIIAGTENLDLLVNESRNLKMISRVGIGLDSVPLKMCKGKGIRVSYTPDAVTLAVAELVVGMMVTLPRQVVYADRELRREGWSRPVGLSIQSSTIGIVGFGRVGQKIVRILSSFKPRKIFIHDIVDKTSEISELRKLALDIEQVSFQKLLKSSDLVSLHVPLTPQTRNLISNPELKKMNQAAYLFNFARGGIVNEEDVYQYLKKGHLAGMAIDVYEKEPYKGKLTELENVVLTQHMGSCSFDCRLEMETQATEELIRYFRNQPLLSEVPYFEVENSHQ</sequence>
<evidence type="ECO:0000259" key="4">
    <source>
        <dbReference type="Pfam" id="PF02826"/>
    </source>
</evidence>
<dbReference type="GO" id="GO:0030267">
    <property type="term" value="F:glyoxylate reductase (NADPH) activity"/>
    <property type="evidence" value="ECO:0007669"/>
    <property type="project" value="TreeGrafter"/>
</dbReference>
<feature type="domain" description="D-isomer specific 2-hydroxyacid dehydrogenase NAD-binding" evidence="4">
    <location>
        <begin position="110"/>
        <end position="287"/>
    </location>
</feature>
<dbReference type="SUPFAM" id="SSF51735">
    <property type="entry name" value="NAD(P)-binding Rossmann-fold domains"/>
    <property type="match status" value="1"/>
</dbReference>
<dbReference type="PROSITE" id="PS00065">
    <property type="entry name" value="D_2_HYDROXYACID_DH_1"/>
    <property type="match status" value="1"/>
</dbReference>
<dbReference type="HOGENOM" id="CLU_019796_1_3_12"/>
<dbReference type="PANTHER" id="PTHR10996">
    <property type="entry name" value="2-HYDROXYACID DEHYDROGENASE-RELATED"/>
    <property type="match status" value="1"/>
</dbReference>
<dbReference type="BioCyc" id="LBIF456481:LEPBI_RS09905-MONOMER"/>
<evidence type="ECO:0000313" key="6">
    <source>
        <dbReference type="Proteomes" id="UP000001847"/>
    </source>
</evidence>
<dbReference type="InterPro" id="IPR036291">
    <property type="entry name" value="NAD(P)-bd_dom_sf"/>
</dbReference>
<dbReference type="EMBL" id="CP000786">
    <property type="protein sequence ID" value="ABZ98107.1"/>
    <property type="molecule type" value="Genomic_DNA"/>
</dbReference>
<keyword evidence="6" id="KW-1185">Reference proteome</keyword>
<evidence type="ECO:0000256" key="1">
    <source>
        <dbReference type="ARBA" id="ARBA00023002"/>
    </source>
</evidence>
<dbReference type="SUPFAM" id="SSF52283">
    <property type="entry name" value="Formate/glycerate dehydrogenase catalytic domain-like"/>
    <property type="match status" value="1"/>
</dbReference>
<dbReference type="OrthoDB" id="9805416at2"/>
<dbReference type="GO" id="GO:0005829">
    <property type="term" value="C:cytosol"/>
    <property type="evidence" value="ECO:0007669"/>
    <property type="project" value="TreeGrafter"/>
</dbReference>
<gene>
    <name evidence="5" type="primary">serA1</name>
    <name evidence="5" type="ordered locus">LEPBI_I2005</name>
</gene>
<accession>B0SSL7</accession>